<name>A0A022QKB9_ERYGU</name>
<evidence type="ECO:0000313" key="2">
    <source>
        <dbReference type="Proteomes" id="UP000030748"/>
    </source>
</evidence>
<proteinExistence type="predicted"/>
<keyword evidence="2" id="KW-1185">Reference proteome</keyword>
<evidence type="ECO:0000313" key="1">
    <source>
        <dbReference type="EMBL" id="EYU29162.1"/>
    </source>
</evidence>
<accession>A0A022QKB9</accession>
<protein>
    <submittedName>
        <fullName evidence="1">Uncharacterized protein</fullName>
    </submittedName>
</protein>
<dbReference type="AlphaFoldDB" id="A0A022QKB9"/>
<gene>
    <name evidence="1" type="ORF">MIMGU_mgv1a017271mg</name>
</gene>
<dbReference type="EMBL" id="KI631268">
    <property type="protein sequence ID" value="EYU29162.1"/>
    <property type="molecule type" value="Genomic_DNA"/>
</dbReference>
<sequence>MPDKPHRDSAVATAVEDDGLVVLEIFVFQYSERYSADLDMNLNRHPLLHRLLGEDAGRNVLPTIRRNLELIRAGIRLSGGIGDES</sequence>
<reference evidence="1 2" key="1">
    <citation type="journal article" date="2013" name="Proc. Natl. Acad. Sci. U.S.A.">
        <title>Fine-scale variation in meiotic recombination in Mimulus inferred from population shotgun sequencing.</title>
        <authorList>
            <person name="Hellsten U."/>
            <person name="Wright K.M."/>
            <person name="Jenkins J."/>
            <person name="Shu S."/>
            <person name="Yuan Y."/>
            <person name="Wessler S.R."/>
            <person name="Schmutz J."/>
            <person name="Willis J.H."/>
            <person name="Rokhsar D.S."/>
        </authorList>
    </citation>
    <scope>NUCLEOTIDE SEQUENCE [LARGE SCALE GENOMIC DNA]</scope>
    <source>
        <strain evidence="2">cv. DUN x IM62</strain>
    </source>
</reference>
<dbReference type="Proteomes" id="UP000030748">
    <property type="component" value="Unassembled WGS sequence"/>
</dbReference>
<organism evidence="1 2">
    <name type="scientific">Erythranthe guttata</name>
    <name type="common">Yellow monkey flower</name>
    <name type="synonym">Mimulus guttatus</name>
    <dbReference type="NCBI Taxonomy" id="4155"/>
    <lineage>
        <taxon>Eukaryota</taxon>
        <taxon>Viridiplantae</taxon>
        <taxon>Streptophyta</taxon>
        <taxon>Embryophyta</taxon>
        <taxon>Tracheophyta</taxon>
        <taxon>Spermatophyta</taxon>
        <taxon>Magnoliopsida</taxon>
        <taxon>eudicotyledons</taxon>
        <taxon>Gunneridae</taxon>
        <taxon>Pentapetalae</taxon>
        <taxon>asterids</taxon>
        <taxon>lamiids</taxon>
        <taxon>Lamiales</taxon>
        <taxon>Phrymaceae</taxon>
        <taxon>Erythranthe</taxon>
    </lineage>
</organism>